<comment type="caution">
    <text evidence="1">The sequence shown here is derived from an EMBL/GenBank/DDBJ whole genome shotgun (WGS) entry which is preliminary data.</text>
</comment>
<dbReference type="Proteomes" id="UP001323617">
    <property type="component" value="Unassembled WGS sequence"/>
</dbReference>
<sequence length="234" mass="26228">MSASMPYAASTPSVLLVGLSQDWQSHSNFFASSESDRAPMTLCLKWQIGHDVHQVYFPGNHSDLGWIDEVEGLVLAPLACMIGRLNTHLGVRFDENKLSNRFPNYTNLAQIRPASIRHTRTFLHAVMGRKCRNQGHQQVNRPGAASNVRIHCGARLRNNMPEEAVPGYRLMAPLDGQRPYWERRNNSADTNSANIQENKAMRVEEAELGELEAKLLGLPDRAINEIRAASYLPN</sequence>
<dbReference type="EMBL" id="JAFFHC010000006">
    <property type="protein sequence ID" value="KAK4671887.1"/>
    <property type="molecule type" value="Genomic_DNA"/>
</dbReference>
<evidence type="ECO:0008006" key="3">
    <source>
        <dbReference type="Google" id="ProtNLM"/>
    </source>
</evidence>
<name>A0ABR0HVK2_9PEZI</name>
<keyword evidence="2" id="KW-1185">Reference proteome</keyword>
<dbReference type="RefSeq" id="XP_062798183.1">
    <property type="nucleotide sequence ID" value="XM_062941067.1"/>
</dbReference>
<gene>
    <name evidence="1" type="ORF">QC764_0099850</name>
</gene>
<accession>A0ABR0HVK2</accession>
<dbReference type="GeneID" id="87961822"/>
<proteinExistence type="predicted"/>
<organism evidence="1 2">
    <name type="scientific">Podospora pseudoanserina</name>
    <dbReference type="NCBI Taxonomy" id="2609844"/>
    <lineage>
        <taxon>Eukaryota</taxon>
        <taxon>Fungi</taxon>
        <taxon>Dikarya</taxon>
        <taxon>Ascomycota</taxon>
        <taxon>Pezizomycotina</taxon>
        <taxon>Sordariomycetes</taxon>
        <taxon>Sordariomycetidae</taxon>
        <taxon>Sordariales</taxon>
        <taxon>Podosporaceae</taxon>
        <taxon>Podospora</taxon>
    </lineage>
</organism>
<evidence type="ECO:0000313" key="1">
    <source>
        <dbReference type="EMBL" id="KAK4671887.1"/>
    </source>
</evidence>
<evidence type="ECO:0000313" key="2">
    <source>
        <dbReference type="Proteomes" id="UP001323617"/>
    </source>
</evidence>
<protein>
    <recommendedName>
        <fullName evidence="3">DUF2235 domain-containing protein</fullName>
    </recommendedName>
</protein>
<reference evidence="1 2" key="1">
    <citation type="journal article" date="2023" name="bioRxiv">
        <title>High-quality genome assemblies of four members of thePodospora anserinaspecies complex.</title>
        <authorList>
            <person name="Ament-Velasquez S.L."/>
            <person name="Vogan A.A."/>
            <person name="Wallerman O."/>
            <person name="Hartmann F."/>
            <person name="Gautier V."/>
            <person name="Silar P."/>
            <person name="Giraud T."/>
            <person name="Johannesson H."/>
        </authorList>
    </citation>
    <scope>NUCLEOTIDE SEQUENCE [LARGE SCALE GENOMIC DNA]</scope>
    <source>
        <strain evidence="1 2">CBS 124.78</strain>
    </source>
</reference>